<feature type="region of interest" description="Disordered" evidence="7">
    <location>
        <begin position="201"/>
        <end position="250"/>
    </location>
</feature>
<dbReference type="FunFam" id="1.25.40.10:FF:000027">
    <property type="entry name" value="stress-induced-phosphoprotein 1 isoform X1"/>
    <property type="match status" value="1"/>
</dbReference>
<dbReference type="GeneID" id="36514988"/>
<evidence type="ECO:0000256" key="5">
    <source>
        <dbReference type="ARBA" id="ARBA00064323"/>
    </source>
</evidence>
<proteinExistence type="predicted"/>
<dbReference type="InterPro" id="IPR041243">
    <property type="entry name" value="STI1/HOP_DP"/>
</dbReference>
<evidence type="ECO:0000256" key="6">
    <source>
        <dbReference type="PROSITE-ProRule" id="PRU00339"/>
    </source>
</evidence>
<dbReference type="AlphaFoldDB" id="A0A2T0FF81"/>
<feature type="repeat" description="TPR" evidence="6">
    <location>
        <begin position="72"/>
        <end position="105"/>
    </location>
</feature>
<evidence type="ECO:0000313" key="10">
    <source>
        <dbReference type="Proteomes" id="UP000238350"/>
    </source>
</evidence>
<dbReference type="SMART" id="SM00727">
    <property type="entry name" value="STI1"/>
    <property type="match status" value="2"/>
</dbReference>
<feature type="repeat" description="TPR" evidence="6">
    <location>
        <begin position="410"/>
        <end position="443"/>
    </location>
</feature>
<keyword evidence="9" id="KW-0346">Stress response</keyword>
<dbReference type="GO" id="GO:0005737">
    <property type="term" value="C:cytoplasm"/>
    <property type="evidence" value="ECO:0007669"/>
    <property type="project" value="UniProtKB-SubCell"/>
</dbReference>
<dbReference type="InterPro" id="IPR013105">
    <property type="entry name" value="TPR_2"/>
</dbReference>
<dbReference type="Gene3D" id="1.25.40.10">
    <property type="entry name" value="Tetratricopeptide repeat domain"/>
    <property type="match status" value="3"/>
</dbReference>
<dbReference type="Pfam" id="PF07719">
    <property type="entry name" value="TPR_2"/>
    <property type="match status" value="1"/>
</dbReference>
<keyword evidence="4 6" id="KW-0802">TPR repeat</keyword>
<evidence type="ECO:0000256" key="7">
    <source>
        <dbReference type="SAM" id="MobiDB-lite"/>
    </source>
</evidence>
<keyword evidence="10" id="KW-1185">Reference proteome</keyword>
<keyword evidence="3" id="KW-0677">Repeat</keyword>
<organism evidence="9 10">
    <name type="scientific">Wickerhamiella sorbophila</name>
    <dbReference type="NCBI Taxonomy" id="45607"/>
    <lineage>
        <taxon>Eukaryota</taxon>
        <taxon>Fungi</taxon>
        <taxon>Dikarya</taxon>
        <taxon>Ascomycota</taxon>
        <taxon>Saccharomycotina</taxon>
        <taxon>Dipodascomycetes</taxon>
        <taxon>Dipodascales</taxon>
        <taxon>Trichomonascaceae</taxon>
        <taxon>Wickerhamiella</taxon>
    </lineage>
</organism>
<comment type="subcellular location">
    <subcellularLocation>
        <location evidence="1">Cytoplasm</location>
    </subcellularLocation>
</comment>
<dbReference type="GO" id="GO:0051879">
    <property type="term" value="F:Hsp90 protein binding"/>
    <property type="evidence" value="ECO:0007669"/>
    <property type="project" value="TreeGrafter"/>
</dbReference>
<comment type="subunit">
    <text evidence="5">Part of a larger complex that includes HSP70, HSP90, and immunophilins.</text>
</comment>
<evidence type="ECO:0000256" key="3">
    <source>
        <dbReference type="ARBA" id="ARBA00022737"/>
    </source>
</evidence>
<gene>
    <name evidence="9" type="ORF">B9G98_01239</name>
</gene>
<sequence length="564" mass="63354">MSAEEFKAQGNAAFSAKEYEKAAELFTKAIEASETPNHVLYSNRSGAYAAMKKYDSALEDALQTTKINPQWAKGYSRLGAAHHGLGDLVSAKDAYEQALKVDPANAQAKAGLQSVEDAIGREAAADGQMPDMGFSQMFKDPQTMAKLYENPKTREYLKDPDFQQKIQAMASNPMAALQSATQDPRLMEAMGVLLGIDMQASPANAGENDTFMPDAPAEEKPKPKAEPKKEPEPELPSEKVEADKEKAQGNDLYKNRQFDEAIEHYNKAWSLFKDITYLNNRAAAEFEKGDYETTIKTCQQAVDEGHEMHADFKLIARALGRIGSCYLKLDNLNEAINYFEKSLTEHRSPDVLTKLRDTQRELRKREEEAYIDPVKAEEARNEGNELFKKAQFPESVKAYTEAIKRAPEDPRGYGNRAAAYLKLMSYPEAVSDCDKAISLDPKFFKAYTRKATALNIMKQYRKSMEVLDQAREVDTEGKHTREIDELENRAYEGRFASLPGESETARAERLAQDPEIDEIRRDPVMNTILQQAANDPAALNNHMRNPEVRRKIRLLAAAGIIRTR</sequence>
<dbReference type="FunFam" id="1.25.40.10:FF:000010">
    <property type="entry name" value="Stress-induced phosphoprotein 1"/>
    <property type="match status" value="1"/>
</dbReference>
<dbReference type="Pfam" id="PF00515">
    <property type="entry name" value="TPR_1"/>
    <property type="match status" value="1"/>
</dbReference>
<dbReference type="PROSITE" id="PS50005">
    <property type="entry name" value="TPR"/>
    <property type="match status" value="5"/>
</dbReference>
<evidence type="ECO:0000256" key="4">
    <source>
        <dbReference type="ARBA" id="ARBA00022803"/>
    </source>
</evidence>
<dbReference type="PANTHER" id="PTHR22904">
    <property type="entry name" value="TPR REPEAT CONTAINING PROTEIN"/>
    <property type="match status" value="1"/>
</dbReference>
<feature type="domain" description="STI1" evidence="8">
    <location>
        <begin position="513"/>
        <end position="552"/>
    </location>
</feature>
<dbReference type="EMBL" id="NDIQ01000001">
    <property type="protein sequence ID" value="PRT53619.1"/>
    <property type="molecule type" value="Genomic_DNA"/>
</dbReference>
<dbReference type="InterPro" id="IPR011990">
    <property type="entry name" value="TPR-like_helical_dom_sf"/>
</dbReference>
<dbReference type="OrthoDB" id="2423701at2759"/>
<dbReference type="RefSeq" id="XP_024663565.1">
    <property type="nucleotide sequence ID" value="XM_024807797.1"/>
</dbReference>
<evidence type="ECO:0000256" key="1">
    <source>
        <dbReference type="ARBA" id="ARBA00004496"/>
    </source>
</evidence>
<evidence type="ECO:0000259" key="8">
    <source>
        <dbReference type="SMART" id="SM00727"/>
    </source>
</evidence>
<dbReference type="SUPFAM" id="SSF48452">
    <property type="entry name" value="TPR-like"/>
    <property type="match status" value="3"/>
</dbReference>
<feature type="repeat" description="TPR" evidence="6">
    <location>
        <begin position="376"/>
        <end position="409"/>
    </location>
</feature>
<dbReference type="FunFam" id="1.10.260.100:FF:000004">
    <property type="entry name" value="Putative stress-induced-phosphoprotein 1"/>
    <property type="match status" value="1"/>
</dbReference>
<dbReference type="Gene3D" id="1.10.260.100">
    <property type="match status" value="2"/>
</dbReference>
<dbReference type="Pfam" id="PF13424">
    <property type="entry name" value="TPR_12"/>
    <property type="match status" value="1"/>
</dbReference>
<dbReference type="FunFam" id="1.25.40.10:FF:000020">
    <property type="entry name" value="Stress-induced phosphoprotein 1"/>
    <property type="match status" value="1"/>
</dbReference>
<dbReference type="FunFam" id="1.10.260.100:FF:000002">
    <property type="entry name" value="Stress-induced-phosphoprotein 1 (Hsp70/Hsp90-organizing)"/>
    <property type="match status" value="1"/>
</dbReference>
<name>A0A2T0FF81_9ASCO</name>
<dbReference type="InterPro" id="IPR006636">
    <property type="entry name" value="STI1_HS-bd"/>
</dbReference>
<feature type="compositionally biased region" description="Basic and acidic residues" evidence="7">
    <location>
        <begin position="217"/>
        <end position="250"/>
    </location>
</feature>
<accession>A0A2T0FF81</accession>
<dbReference type="Proteomes" id="UP000238350">
    <property type="component" value="Unassembled WGS sequence"/>
</dbReference>
<dbReference type="Pfam" id="PF17830">
    <property type="entry name" value="STI1-HOP_DP"/>
    <property type="match status" value="2"/>
</dbReference>
<feature type="domain" description="STI1" evidence="8">
    <location>
        <begin position="140"/>
        <end position="190"/>
    </location>
</feature>
<keyword evidence="2" id="KW-0963">Cytoplasm</keyword>
<feature type="repeat" description="TPR" evidence="6">
    <location>
        <begin position="316"/>
        <end position="349"/>
    </location>
</feature>
<dbReference type="PANTHER" id="PTHR22904:SF523">
    <property type="entry name" value="STRESS-INDUCED-PHOSPHOPROTEIN 1"/>
    <property type="match status" value="1"/>
</dbReference>
<dbReference type="InterPro" id="IPR019734">
    <property type="entry name" value="TPR_rpt"/>
</dbReference>
<evidence type="ECO:0000256" key="2">
    <source>
        <dbReference type="ARBA" id="ARBA00022490"/>
    </source>
</evidence>
<comment type="caution">
    <text evidence="9">The sequence shown here is derived from an EMBL/GenBank/DDBJ whole genome shotgun (WGS) entry which is preliminary data.</text>
</comment>
<feature type="repeat" description="TPR" evidence="6">
    <location>
        <begin position="3"/>
        <end position="36"/>
    </location>
</feature>
<protein>
    <submittedName>
        <fullName evidence="9">Heat shock protein STI1</fullName>
    </submittedName>
</protein>
<dbReference type="SMART" id="SM00028">
    <property type="entry name" value="TPR"/>
    <property type="match status" value="9"/>
</dbReference>
<reference evidence="9 10" key="1">
    <citation type="submission" date="2017-04" db="EMBL/GenBank/DDBJ databases">
        <title>Genome sequencing of [Candida] sorbophila.</title>
        <authorList>
            <person name="Ahn J.O."/>
        </authorList>
    </citation>
    <scope>NUCLEOTIDE SEQUENCE [LARGE SCALE GENOMIC DNA]</scope>
    <source>
        <strain evidence="9 10">DS02</strain>
    </source>
</reference>
<dbReference type="STRING" id="45607.A0A2T0FF81"/>
<evidence type="ECO:0000313" key="9">
    <source>
        <dbReference type="EMBL" id="PRT53619.1"/>
    </source>
</evidence>
<dbReference type="GO" id="GO:0042030">
    <property type="term" value="F:ATPase inhibitor activity"/>
    <property type="evidence" value="ECO:0007669"/>
    <property type="project" value="UniProtKB-ARBA"/>
</dbReference>